<dbReference type="PROSITE" id="PS51781">
    <property type="entry name" value="SH3B"/>
    <property type="match status" value="1"/>
</dbReference>
<feature type="domain" description="Peptidase C51" evidence="4">
    <location>
        <begin position="41"/>
        <end position="174"/>
    </location>
</feature>
<feature type="compositionally biased region" description="Low complexity" evidence="3">
    <location>
        <begin position="300"/>
        <end position="312"/>
    </location>
</feature>
<dbReference type="InterPro" id="IPR036439">
    <property type="entry name" value="Dockerin_dom_sf"/>
</dbReference>
<evidence type="ECO:0000259" key="4">
    <source>
        <dbReference type="PROSITE" id="PS50911"/>
    </source>
</evidence>
<feature type="domain" description="Dockerin" evidence="5">
    <location>
        <begin position="392"/>
        <end position="456"/>
    </location>
</feature>
<evidence type="ECO:0000256" key="3">
    <source>
        <dbReference type="SAM" id="MobiDB-lite"/>
    </source>
</evidence>
<dbReference type="SUPFAM" id="SSF54001">
    <property type="entry name" value="Cysteine proteinases"/>
    <property type="match status" value="1"/>
</dbReference>
<dbReference type="EMBL" id="JAEQMG010000181">
    <property type="protein sequence ID" value="MBK6090168.1"/>
    <property type="molecule type" value="Genomic_DNA"/>
</dbReference>
<dbReference type="InterPro" id="IPR002105">
    <property type="entry name" value="Dockerin_1_rpt"/>
</dbReference>
<dbReference type="Pfam" id="PF08239">
    <property type="entry name" value="SH3_3"/>
    <property type="match status" value="1"/>
</dbReference>
<dbReference type="GO" id="GO:0004553">
    <property type="term" value="F:hydrolase activity, hydrolyzing O-glycosyl compounds"/>
    <property type="evidence" value="ECO:0007669"/>
    <property type="project" value="InterPro"/>
</dbReference>
<comment type="catalytic activity">
    <reaction evidence="1">
        <text>Hydrolyzes the link between N-acetylmuramoyl residues and L-amino acid residues in certain cell-wall glycopeptides.</text>
        <dbReference type="EC" id="3.5.1.28"/>
    </reaction>
</comment>
<dbReference type="InterPro" id="IPR007921">
    <property type="entry name" value="CHAP_dom"/>
</dbReference>
<proteinExistence type="predicted"/>
<accession>A0A935C7K9</accession>
<organism evidence="7 8">
    <name type="scientific">Ruminococcus difficilis</name>
    <dbReference type="NCBI Taxonomy" id="2763069"/>
    <lineage>
        <taxon>Bacteria</taxon>
        <taxon>Bacillati</taxon>
        <taxon>Bacillota</taxon>
        <taxon>Clostridia</taxon>
        <taxon>Eubacteriales</taxon>
        <taxon>Oscillospiraceae</taxon>
        <taxon>Ruminococcus</taxon>
    </lineage>
</organism>
<dbReference type="Pfam" id="PF05257">
    <property type="entry name" value="CHAP"/>
    <property type="match status" value="1"/>
</dbReference>
<dbReference type="EC" id="3.5.1.28" evidence="2"/>
<dbReference type="Proteomes" id="UP000633365">
    <property type="component" value="Unassembled WGS sequence"/>
</dbReference>
<evidence type="ECO:0000259" key="5">
    <source>
        <dbReference type="PROSITE" id="PS51766"/>
    </source>
</evidence>
<reference evidence="7" key="1">
    <citation type="submission" date="2021-01" db="EMBL/GenBank/DDBJ databases">
        <title>Genome public.</title>
        <authorList>
            <person name="Liu C."/>
            <person name="Sun Q."/>
        </authorList>
    </citation>
    <scope>NUCLEOTIDE SEQUENCE</scope>
    <source>
        <strain evidence="7">M6</strain>
    </source>
</reference>
<dbReference type="InterPro" id="IPR003646">
    <property type="entry name" value="SH3-like_bac-type"/>
</dbReference>
<comment type="caution">
    <text evidence="7">The sequence shown here is derived from an EMBL/GenBank/DDBJ whole genome shotgun (WGS) entry which is preliminary data.</text>
</comment>
<name>A0A935C7K9_9FIRM</name>
<feature type="domain" description="SH3b" evidence="6">
    <location>
        <begin position="202"/>
        <end position="269"/>
    </location>
</feature>
<dbReference type="SUPFAM" id="SSF63446">
    <property type="entry name" value="Type I dockerin domain"/>
    <property type="match status" value="1"/>
</dbReference>
<dbReference type="CDD" id="cd14256">
    <property type="entry name" value="Dockerin_I"/>
    <property type="match status" value="1"/>
</dbReference>
<dbReference type="Gene3D" id="3.90.1720.10">
    <property type="entry name" value="endopeptidase domain like (from Nostoc punctiforme)"/>
    <property type="match status" value="1"/>
</dbReference>
<feature type="compositionally biased region" description="Acidic residues" evidence="3">
    <location>
        <begin position="275"/>
        <end position="285"/>
    </location>
</feature>
<evidence type="ECO:0000313" key="8">
    <source>
        <dbReference type="Proteomes" id="UP000633365"/>
    </source>
</evidence>
<gene>
    <name evidence="7" type="ORF">JKK62_16210</name>
</gene>
<dbReference type="InterPro" id="IPR038765">
    <property type="entry name" value="Papain-like_cys_pep_sf"/>
</dbReference>
<evidence type="ECO:0000256" key="2">
    <source>
        <dbReference type="ARBA" id="ARBA00011901"/>
    </source>
</evidence>
<keyword evidence="8" id="KW-1185">Reference proteome</keyword>
<dbReference type="GO" id="GO:0000272">
    <property type="term" value="P:polysaccharide catabolic process"/>
    <property type="evidence" value="ECO:0007669"/>
    <property type="project" value="InterPro"/>
</dbReference>
<dbReference type="Pfam" id="PF00404">
    <property type="entry name" value="Dockerin_1"/>
    <property type="match status" value="1"/>
</dbReference>
<dbReference type="InterPro" id="IPR016134">
    <property type="entry name" value="Dockerin_dom"/>
</dbReference>
<evidence type="ECO:0000313" key="7">
    <source>
        <dbReference type="EMBL" id="MBK6090168.1"/>
    </source>
</evidence>
<dbReference type="Gene3D" id="2.30.30.40">
    <property type="entry name" value="SH3 Domains"/>
    <property type="match status" value="1"/>
</dbReference>
<dbReference type="PROSITE" id="PS51766">
    <property type="entry name" value="DOCKERIN"/>
    <property type="match status" value="1"/>
</dbReference>
<dbReference type="AlphaFoldDB" id="A0A935C7K9"/>
<sequence length="456" mass="49569">MKTILIKRVPAVILTVVLLFTTAFSLNIFASALTFTPRFEEPSYDNPYYNSTLNVFSAAGYGLPNCTAYAWGRAYEITGQRPKLSTGNAENWFPYNQSTGAYDYGWTPRLGAIACWAYPGGGGHVAVVEQIDSDGTMYLSNSAWSARYGSCPSFYITEANIYDSNPGGSSWWIFQGYIYVIDTPDVVVNPTDDDNHGSADYETGYYRTEANYLNLRSGAGTSNSIVASIPNGTELKVTAIKSTGSNVWGETSYKGRAGWAALNYCTYLKALDDDDDNEDPTEEETTSAFKPTLPRKRSTEPVTEEPTTTVEPTTEEEFIMETVVIPTTEEPTEAPTTAVVTQEPTEVPTTVAPTTLEPTTVAPTTVEPTTIAPTTAPVTKPVKQDKIPAPVGGIGIGDVDGDGMRDIKDVTLIQRYVALGEDALSSELIALCDFDFDGRATVIDATRIQQYIVYGF</sequence>
<evidence type="ECO:0000259" key="6">
    <source>
        <dbReference type="PROSITE" id="PS51781"/>
    </source>
</evidence>
<dbReference type="SMART" id="SM00287">
    <property type="entry name" value="SH3b"/>
    <property type="match status" value="1"/>
</dbReference>
<evidence type="ECO:0000256" key="1">
    <source>
        <dbReference type="ARBA" id="ARBA00001561"/>
    </source>
</evidence>
<feature type="region of interest" description="Disordered" evidence="3">
    <location>
        <begin position="329"/>
        <end position="350"/>
    </location>
</feature>
<dbReference type="GO" id="GO:0008745">
    <property type="term" value="F:N-acetylmuramoyl-L-alanine amidase activity"/>
    <property type="evidence" value="ECO:0007669"/>
    <property type="project" value="UniProtKB-EC"/>
</dbReference>
<protein>
    <recommendedName>
        <fullName evidence="2">N-acetylmuramoyl-L-alanine amidase</fullName>
        <ecNumber evidence="2">3.5.1.28</ecNumber>
    </recommendedName>
</protein>
<dbReference type="Gene3D" id="1.10.1330.10">
    <property type="entry name" value="Dockerin domain"/>
    <property type="match status" value="1"/>
</dbReference>
<dbReference type="PROSITE" id="PS50911">
    <property type="entry name" value="CHAP"/>
    <property type="match status" value="1"/>
</dbReference>
<feature type="region of interest" description="Disordered" evidence="3">
    <location>
        <begin position="275"/>
        <end position="313"/>
    </location>
</feature>